<evidence type="ECO:0000313" key="3">
    <source>
        <dbReference type="Proteomes" id="UP000285777"/>
    </source>
</evidence>
<evidence type="ECO:0000256" key="1">
    <source>
        <dbReference type="SAM" id="SignalP"/>
    </source>
</evidence>
<dbReference type="AlphaFoldDB" id="A0A415BX83"/>
<keyword evidence="1" id="KW-0732">Signal</keyword>
<feature type="signal peptide" evidence="1">
    <location>
        <begin position="1"/>
        <end position="17"/>
    </location>
</feature>
<protein>
    <recommendedName>
        <fullName evidence="4">DUF3868 domain-containing protein</fullName>
    </recommendedName>
</protein>
<name>A0A415BX83_PHOVU</name>
<sequence length="163" mass="18644">MMFMALLLLGVSQNVMAQKVEYRQSQSRMLEPVQEVFVKPLVVDLQVLSETRQKATWPFPDVKVTEMTVGDVETMKANALYLTAQKYDADVIVAASFDIRTVKKGLEVTVIGFPARYVNWKVAEKEEDYKWIKEVYDLRTIKTYENNAVKALQGNQAKNSDNN</sequence>
<organism evidence="2 3">
    <name type="scientific">Phocaeicola vulgatus</name>
    <name type="common">Bacteroides vulgatus</name>
    <dbReference type="NCBI Taxonomy" id="821"/>
    <lineage>
        <taxon>Bacteria</taxon>
        <taxon>Pseudomonadati</taxon>
        <taxon>Bacteroidota</taxon>
        <taxon>Bacteroidia</taxon>
        <taxon>Bacteroidales</taxon>
        <taxon>Bacteroidaceae</taxon>
        <taxon>Phocaeicola</taxon>
    </lineage>
</organism>
<comment type="caution">
    <text evidence="2">The sequence shown here is derived from an EMBL/GenBank/DDBJ whole genome shotgun (WGS) entry which is preliminary data.</text>
</comment>
<feature type="chain" id="PRO_5019397517" description="DUF3868 domain-containing protein" evidence="1">
    <location>
        <begin position="18"/>
        <end position="163"/>
    </location>
</feature>
<gene>
    <name evidence="2" type="ORF">DW150_00655</name>
</gene>
<evidence type="ECO:0000313" key="2">
    <source>
        <dbReference type="EMBL" id="RHI97545.1"/>
    </source>
</evidence>
<dbReference type="Proteomes" id="UP000285777">
    <property type="component" value="Unassembled WGS sequence"/>
</dbReference>
<accession>A0A415BX83</accession>
<reference evidence="2 3" key="1">
    <citation type="submission" date="2018-08" db="EMBL/GenBank/DDBJ databases">
        <title>A genome reference for cultivated species of the human gut microbiota.</title>
        <authorList>
            <person name="Zou Y."/>
            <person name="Xue W."/>
            <person name="Luo G."/>
        </authorList>
    </citation>
    <scope>NUCLEOTIDE SEQUENCE [LARGE SCALE GENOMIC DNA]</scope>
    <source>
        <strain evidence="2 3">AM13-21</strain>
    </source>
</reference>
<evidence type="ECO:0008006" key="4">
    <source>
        <dbReference type="Google" id="ProtNLM"/>
    </source>
</evidence>
<dbReference type="EMBL" id="QRLF01000001">
    <property type="protein sequence ID" value="RHI97545.1"/>
    <property type="molecule type" value="Genomic_DNA"/>
</dbReference>
<proteinExistence type="predicted"/>